<evidence type="ECO:0000256" key="3">
    <source>
        <dbReference type="ARBA" id="ARBA00023186"/>
    </source>
</evidence>
<reference evidence="5 6" key="1">
    <citation type="submission" date="2019-02" db="EMBL/GenBank/DDBJ databases">
        <title>Draft genome sequence of Amycolatopsis sp. 8-3EHSu isolated from roots of Suaeda maritima.</title>
        <authorList>
            <person name="Duangmal K."/>
            <person name="Chantavorakit T."/>
        </authorList>
    </citation>
    <scope>NUCLEOTIDE SEQUENCE [LARGE SCALE GENOMIC DNA]</scope>
    <source>
        <strain evidence="5 6">8-3EHSu</strain>
    </source>
</reference>
<comment type="caution">
    <text evidence="5">The sequence shown here is derived from an EMBL/GenBank/DDBJ whole genome shotgun (WGS) entry which is preliminary data.</text>
</comment>
<dbReference type="Gene3D" id="3.30.420.40">
    <property type="match status" value="2"/>
</dbReference>
<keyword evidence="1" id="KW-0547">Nucleotide-binding</keyword>
<name>A0A4Q7IZH9_9PSEU</name>
<evidence type="ECO:0000256" key="2">
    <source>
        <dbReference type="ARBA" id="ARBA00022840"/>
    </source>
</evidence>
<keyword evidence="2" id="KW-0067">ATP-binding</keyword>
<dbReference type="SUPFAM" id="SSF53067">
    <property type="entry name" value="Actin-like ATPase domain"/>
    <property type="match status" value="2"/>
</dbReference>
<evidence type="ECO:0000256" key="4">
    <source>
        <dbReference type="SAM" id="MobiDB-lite"/>
    </source>
</evidence>
<dbReference type="InterPro" id="IPR013126">
    <property type="entry name" value="Hsp_70_fam"/>
</dbReference>
<dbReference type="EMBL" id="SFCC01000017">
    <property type="protein sequence ID" value="RZQ60460.1"/>
    <property type="molecule type" value="Genomic_DNA"/>
</dbReference>
<dbReference type="PANTHER" id="PTHR45639:SF32">
    <property type="entry name" value="HEAT SHOCK PROTEIN PDR13"/>
    <property type="match status" value="1"/>
</dbReference>
<gene>
    <name evidence="5" type="ORF">EWH70_29650</name>
</gene>
<evidence type="ECO:0000256" key="1">
    <source>
        <dbReference type="ARBA" id="ARBA00022741"/>
    </source>
</evidence>
<dbReference type="PRINTS" id="PR00301">
    <property type="entry name" value="HEATSHOCK70"/>
</dbReference>
<dbReference type="RefSeq" id="WP_130478848.1">
    <property type="nucleotide sequence ID" value="NZ_SFCC01000017.1"/>
</dbReference>
<dbReference type="GO" id="GO:0005829">
    <property type="term" value="C:cytosol"/>
    <property type="evidence" value="ECO:0007669"/>
    <property type="project" value="TreeGrafter"/>
</dbReference>
<evidence type="ECO:0000313" key="6">
    <source>
        <dbReference type="Proteomes" id="UP000292003"/>
    </source>
</evidence>
<dbReference type="InterPro" id="IPR043129">
    <property type="entry name" value="ATPase_NBD"/>
</dbReference>
<keyword evidence="3" id="KW-0143">Chaperone</keyword>
<feature type="region of interest" description="Disordered" evidence="4">
    <location>
        <begin position="377"/>
        <end position="427"/>
    </location>
</feature>
<dbReference type="OrthoDB" id="9766019at2"/>
<dbReference type="GO" id="GO:0005524">
    <property type="term" value="F:ATP binding"/>
    <property type="evidence" value="ECO:0007669"/>
    <property type="project" value="UniProtKB-KW"/>
</dbReference>
<protein>
    <submittedName>
        <fullName evidence="5">Hsp70 family protein</fullName>
    </submittedName>
</protein>
<evidence type="ECO:0000313" key="5">
    <source>
        <dbReference type="EMBL" id="RZQ60460.1"/>
    </source>
</evidence>
<keyword evidence="6" id="KW-1185">Reference proteome</keyword>
<sequence length="427" mass="43767">MTHVLGIDLGSTRTTAAVCGRTGRASWSAPRVAPLDGDARWVETVLHLAGDGSVVLGRQAARQAALEPEWAGRGFTDRVGDPVPLLLGDTAYTGEVLTATLAGWVADQVAATLGGPAEKVVLTCPPGWGPHRRRALHGALEAAGLPGVLLLPAPVAAAEAHDVDNPGEPGEVLVVCRIGGCYVDTAVVRRTAAGFDLLAHARDAGGMAGSRLDDLLAAHVLAGIDAAPPDPDDPDSRAAMALLRASCTRAKERLSVAPDATVELPDGTGQQARITRSDFDHLAAPVLRAAVARCARIAAPVPAGELSAVLLAGGTARVPLLTALAEEAFDVPVVVDPDPGSALARGAAAVVRPGSRGIVLSGHEPEQVASTTLIPRTLDPVSDSADDLGVGVAPERPPVEITPLEAPPRFTPPWRKQAVAARKGDRS</sequence>
<dbReference type="Proteomes" id="UP000292003">
    <property type="component" value="Unassembled WGS sequence"/>
</dbReference>
<dbReference type="PANTHER" id="PTHR45639">
    <property type="entry name" value="HSC70CB, ISOFORM G-RELATED"/>
    <property type="match status" value="1"/>
</dbReference>
<dbReference type="AlphaFoldDB" id="A0A4Q7IZH9"/>
<accession>A0A4Q7IZH9</accession>
<dbReference type="GO" id="GO:0140662">
    <property type="term" value="F:ATP-dependent protein folding chaperone"/>
    <property type="evidence" value="ECO:0007669"/>
    <property type="project" value="InterPro"/>
</dbReference>
<organism evidence="5 6">
    <name type="scientific">Amycolatopsis suaedae</name>
    <dbReference type="NCBI Taxonomy" id="2510978"/>
    <lineage>
        <taxon>Bacteria</taxon>
        <taxon>Bacillati</taxon>
        <taxon>Actinomycetota</taxon>
        <taxon>Actinomycetes</taxon>
        <taxon>Pseudonocardiales</taxon>
        <taxon>Pseudonocardiaceae</taxon>
        <taxon>Amycolatopsis</taxon>
    </lineage>
</organism>
<dbReference type="Gene3D" id="3.90.640.10">
    <property type="entry name" value="Actin, Chain A, domain 4"/>
    <property type="match status" value="1"/>
</dbReference>
<dbReference type="Pfam" id="PF00012">
    <property type="entry name" value="HSP70"/>
    <property type="match status" value="1"/>
</dbReference>
<proteinExistence type="predicted"/>